<evidence type="ECO:0000256" key="4">
    <source>
        <dbReference type="ARBA" id="ARBA00022559"/>
    </source>
</evidence>
<gene>
    <name evidence="15" type="primary">bcp</name>
    <name evidence="15" type="ORF">NQZ67_15355</name>
</gene>
<reference evidence="15" key="1">
    <citation type="submission" date="2022-08" db="EMBL/GenBank/DDBJ databases">
        <title>The genomic sequence of strain Paenibacillus sp. SCIV0701.</title>
        <authorList>
            <person name="Zhao H."/>
        </authorList>
    </citation>
    <scope>NUCLEOTIDE SEQUENCE</scope>
    <source>
        <strain evidence="15">SCIV0701</strain>
    </source>
</reference>
<evidence type="ECO:0000256" key="11">
    <source>
        <dbReference type="ARBA" id="ARBA00041373"/>
    </source>
</evidence>
<dbReference type="SUPFAM" id="SSF52833">
    <property type="entry name" value="Thioredoxin-like"/>
    <property type="match status" value="1"/>
</dbReference>
<dbReference type="GO" id="GO:0045454">
    <property type="term" value="P:cell redox homeostasis"/>
    <property type="evidence" value="ECO:0007669"/>
    <property type="project" value="TreeGrafter"/>
</dbReference>
<sequence length="158" mass="17743">MNMSTETVKIGEKVPNFTLLASSGKQVSLDDYKGKKLVIYFYPKDMTPGCTAESCDFRDFNGEFAQHNAEVVGISPDDLASHEQFISEYSLPFLLLSDTEHRVAELFGVWKELSWNGKNYIGVERSTFLIDENGVLVRDWRSVNVEGHASEVLAAVKE</sequence>
<evidence type="ECO:0000256" key="6">
    <source>
        <dbReference type="ARBA" id="ARBA00023002"/>
    </source>
</evidence>
<evidence type="ECO:0000256" key="13">
    <source>
        <dbReference type="PIRSR" id="PIRSR000239-1"/>
    </source>
</evidence>
<evidence type="ECO:0000313" key="16">
    <source>
        <dbReference type="Proteomes" id="UP001141950"/>
    </source>
</evidence>
<accession>A0A9X2MSX4</accession>
<evidence type="ECO:0000256" key="1">
    <source>
        <dbReference type="ARBA" id="ARBA00003330"/>
    </source>
</evidence>
<protein>
    <recommendedName>
        <fullName evidence="3">thioredoxin-dependent peroxiredoxin</fullName>
        <ecNumber evidence="3">1.11.1.24</ecNumber>
    </recommendedName>
    <alternativeName>
        <fullName evidence="11">Bacterioferritin comigratory protein</fullName>
    </alternativeName>
    <alternativeName>
        <fullName evidence="9">Thioredoxin peroxidase</fullName>
    </alternativeName>
</protein>
<evidence type="ECO:0000313" key="15">
    <source>
        <dbReference type="EMBL" id="MCR2805263.1"/>
    </source>
</evidence>
<keyword evidence="16" id="KW-1185">Reference proteome</keyword>
<organism evidence="15 16">
    <name type="scientific">Paenibacillus soyae</name>
    <dbReference type="NCBI Taxonomy" id="2969249"/>
    <lineage>
        <taxon>Bacteria</taxon>
        <taxon>Bacillati</taxon>
        <taxon>Bacillota</taxon>
        <taxon>Bacilli</taxon>
        <taxon>Bacillales</taxon>
        <taxon>Paenibacillaceae</taxon>
        <taxon>Paenibacillus</taxon>
    </lineage>
</organism>
<evidence type="ECO:0000256" key="2">
    <source>
        <dbReference type="ARBA" id="ARBA00011245"/>
    </source>
</evidence>
<comment type="catalytic activity">
    <reaction evidence="12">
        <text>a hydroperoxide + [thioredoxin]-dithiol = an alcohol + [thioredoxin]-disulfide + H2O</text>
        <dbReference type="Rhea" id="RHEA:62620"/>
        <dbReference type="Rhea" id="RHEA-COMP:10698"/>
        <dbReference type="Rhea" id="RHEA-COMP:10700"/>
        <dbReference type="ChEBI" id="CHEBI:15377"/>
        <dbReference type="ChEBI" id="CHEBI:29950"/>
        <dbReference type="ChEBI" id="CHEBI:30879"/>
        <dbReference type="ChEBI" id="CHEBI:35924"/>
        <dbReference type="ChEBI" id="CHEBI:50058"/>
        <dbReference type="EC" id="1.11.1.24"/>
    </reaction>
</comment>
<feature type="active site" description="Cysteine sulfenic acid (-SOH) intermediate; for peroxidase activity" evidence="13">
    <location>
        <position position="50"/>
    </location>
</feature>
<keyword evidence="6 15" id="KW-0560">Oxidoreductase</keyword>
<comment type="caution">
    <text evidence="15">The sequence shown here is derived from an EMBL/GenBank/DDBJ whole genome shotgun (WGS) entry which is preliminary data.</text>
</comment>
<dbReference type="EC" id="1.11.1.24" evidence="3"/>
<dbReference type="PANTHER" id="PTHR42801">
    <property type="entry name" value="THIOREDOXIN-DEPENDENT PEROXIDE REDUCTASE"/>
    <property type="match status" value="1"/>
</dbReference>
<keyword evidence="5" id="KW-0049">Antioxidant</keyword>
<dbReference type="NCBIfam" id="NF006960">
    <property type="entry name" value="PRK09437.1"/>
    <property type="match status" value="1"/>
</dbReference>
<keyword evidence="4 15" id="KW-0575">Peroxidase</keyword>
<dbReference type="Pfam" id="PF00578">
    <property type="entry name" value="AhpC-TSA"/>
    <property type="match status" value="1"/>
</dbReference>
<evidence type="ECO:0000256" key="12">
    <source>
        <dbReference type="ARBA" id="ARBA00049091"/>
    </source>
</evidence>
<dbReference type="EMBL" id="JANIPJ010000010">
    <property type="protein sequence ID" value="MCR2805263.1"/>
    <property type="molecule type" value="Genomic_DNA"/>
</dbReference>
<proteinExistence type="inferred from homology"/>
<dbReference type="GO" id="GO:0034599">
    <property type="term" value="P:cellular response to oxidative stress"/>
    <property type="evidence" value="ECO:0007669"/>
    <property type="project" value="TreeGrafter"/>
</dbReference>
<dbReference type="FunFam" id="3.40.30.10:FF:000007">
    <property type="entry name" value="Thioredoxin-dependent thiol peroxidase"/>
    <property type="match status" value="1"/>
</dbReference>
<dbReference type="Gene3D" id="3.40.30.10">
    <property type="entry name" value="Glutaredoxin"/>
    <property type="match status" value="1"/>
</dbReference>
<dbReference type="RefSeq" id="WP_257447379.1">
    <property type="nucleotide sequence ID" value="NZ_JANIPJ010000010.1"/>
</dbReference>
<comment type="function">
    <text evidence="1">Thiol-specific peroxidase that catalyzes the reduction of hydrogen peroxide and organic hydroperoxides to water and alcohols, respectively. Plays a role in cell protection against oxidative stress by detoxifying peroxides and as sensor of hydrogen peroxide-mediated signaling events.</text>
</comment>
<evidence type="ECO:0000259" key="14">
    <source>
        <dbReference type="PROSITE" id="PS51352"/>
    </source>
</evidence>
<name>A0A9X2MSX4_9BACL</name>
<keyword evidence="8" id="KW-0676">Redox-active center</keyword>
<dbReference type="CDD" id="cd03017">
    <property type="entry name" value="PRX_BCP"/>
    <property type="match status" value="1"/>
</dbReference>
<keyword evidence="7" id="KW-1015">Disulfide bond</keyword>
<evidence type="ECO:0000256" key="10">
    <source>
        <dbReference type="ARBA" id="ARBA00038489"/>
    </source>
</evidence>
<dbReference type="GO" id="GO:0005737">
    <property type="term" value="C:cytoplasm"/>
    <property type="evidence" value="ECO:0007669"/>
    <property type="project" value="TreeGrafter"/>
</dbReference>
<evidence type="ECO:0000256" key="7">
    <source>
        <dbReference type="ARBA" id="ARBA00023157"/>
    </source>
</evidence>
<comment type="subunit">
    <text evidence="2">Monomer.</text>
</comment>
<evidence type="ECO:0000256" key="8">
    <source>
        <dbReference type="ARBA" id="ARBA00023284"/>
    </source>
</evidence>
<dbReference type="InterPro" id="IPR013766">
    <property type="entry name" value="Thioredoxin_domain"/>
</dbReference>
<comment type="similarity">
    <text evidence="10">Belongs to the peroxiredoxin family. BCP/PrxQ subfamily.</text>
</comment>
<dbReference type="PROSITE" id="PS51352">
    <property type="entry name" value="THIOREDOXIN_2"/>
    <property type="match status" value="1"/>
</dbReference>
<dbReference type="PANTHER" id="PTHR42801:SF4">
    <property type="entry name" value="AHPC_TSA FAMILY PROTEIN"/>
    <property type="match status" value="1"/>
</dbReference>
<dbReference type="InterPro" id="IPR000866">
    <property type="entry name" value="AhpC/TSA"/>
</dbReference>
<evidence type="ECO:0000256" key="9">
    <source>
        <dbReference type="ARBA" id="ARBA00032824"/>
    </source>
</evidence>
<evidence type="ECO:0000256" key="3">
    <source>
        <dbReference type="ARBA" id="ARBA00013017"/>
    </source>
</evidence>
<dbReference type="InterPro" id="IPR024706">
    <property type="entry name" value="Peroxiredoxin_AhpC-typ"/>
</dbReference>
<dbReference type="InterPro" id="IPR036249">
    <property type="entry name" value="Thioredoxin-like_sf"/>
</dbReference>
<feature type="domain" description="Thioredoxin" evidence="14">
    <location>
        <begin position="8"/>
        <end position="158"/>
    </location>
</feature>
<dbReference type="GO" id="GO:0008379">
    <property type="term" value="F:thioredoxin peroxidase activity"/>
    <property type="evidence" value="ECO:0007669"/>
    <property type="project" value="TreeGrafter"/>
</dbReference>
<evidence type="ECO:0000256" key="5">
    <source>
        <dbReference type="ARBA" id="ARBA00022862"/>
    </source>
</evidence>
<dbReference type="InterPro" id="IPR050924">
    <property type="entry name" value="Peroxiredoxin_BCP/PrxQ"/>
</dbReference>
<dbReference type="Proteomes" id="UP001141950">
    <property type="component" value="Unassembled WGS sequence"/>
</dbReference>
<dbReference type="PIRSF" id="PIRSF000239">
    <property type="entry name" value="AHPC"/>
    <property type="match status" value="1"/>
</dbReference>
<dbReference type="AlphaFoldDB" id="A0A9X2MSX4"/>